<gene>
    <name evidence="2" type="ORF">SacmaDRAFT_0201</name>
</gene>
<evidence type="ECO:0000313" key="3">
    <source>
        <dbReference type="Proteomes" id="UP000004926"/>
    </source>
</evidence>
<dbReference type="STRING" id="882083.SacmaDRAFT_0201"/>
<dbReference type="eggNOG" id="ENOG5033BI6">
    <property type="taxonomic scope" value="Bacteria"/>
</dbReference>
<dbReference type="HOGENOM" id="CLU_186178_2_0_11"/>
<proteinExistence type="predicted"/>
<name>H5WZB0_9PSEU</name>
<keyword evidence="1" id="KW-0812">Transmembrane</keyword>
<keyword evidence="1" id="KW-1133">Transmembrane helix</keyword>
<organism evidence="2 3">
    <name type="scientific">Saccharomonospora marina XMU15</name>
    <dbReference type="NCBI Taxonomy" id="882083"/>
    <lineage>
        <taxon>Bacteria</taxon>
        <taxon>Bacillati</taxon>
        <taxon>Actinomycetota</taxon>
        <taxon>Actinomycetes</taxon>
        <taxon>Pseudonocardiales</taxon>
        <taxon>Pseudonocardiaceae</taxon>
        <taxon>Saccharomonospora</taxon>
    </lineage>
</organism>
<feature type="transmembrane region" description="Helical" evidence="1">
    <location>
        <begin position="17"/>
        <end position="39"/>
    </location>
</feature>
<dbReference type="EMBL" id="CM001439">
    <property type="protein sequence ID" value="EHR48513.1"/>
    <property type="molecule type" value="Genomic_DNA"/>
</dbReference>
<evidence type="ECO:0000256" key="1">
    <source>
        <dbReference type="SAM" id="Phobius"/>
    </source>
</evidence>
<protein>
    <submittedName>
        <fullName evidence="2">Uncharacterized protein</fullName>
    </submittedName>
</protein>
<accession>H5WZB0</accession>
<dbReference type="AlphaFoldDB" id="H5WZB0"/>
<dbReference type="RefSeq" id="WP_009151904.1">
    <property type="nucleotide sequence ID" value="NZ_CM001439.1"/>
</dbReference>
<keyword evidence="3" id="KW-1185">Reference proteome</keyword>
<reference evidence="2 3" key="1">
    <citation type="journal article" date="2012" name="Stand. Genomic Sci.">
        <title>Genome sequence of the ocean sediment bacterium Saccharomonospora marina type strain (XMU15(T)).</title>
        <authorList>
            <person name="Klenk H.P."/>
            <person name="Lu M."/>
            <person name="Lucas S."/>
            <person name="Lapidus A."/>
            <person name="Copeland A."/>
            <person name="Pitluck S."/>
            <person name="Goodwin L.A."/>
            <person name="Han C."/>
            <person name="Tapia R."/>
            <person name="Brambilla E.M."/>
            <person name="Potter G."/>
            <person name="Land M."/>
            <person name="Ivanova N."/>
            <person name="Rohde M."/>
            <person name="Goker M."/>
            <person name="Detter J.C."/>
            <person name="Li W.J."/>
            <person name="Kyrpides N.C."/>
            <person name="Woyke T."/>
        </authorList>
    </citation>
    <scope>NUCLEOTIDE SEQUENCE [LARGE SCALE GENOMIC DNA]</scope>
    <source>
        <strain evidence="2 3">XMU15</strain>
    </source>
</reference>
<dbReference type="Proteomes" id="UP000004926">
    <property type="component" value="Chromosome"/>
</dbReference>
<sequence length="53" mass="5814">MYGWIWRHLPGPVGVRAAIAATLVLGVVALLMLVVFPWLEPMLPFNQVAVNGE</sequence>
<evidence type="ECO:0000313" key="2">
    <source>
        <dbReference type="EMBL" id="EHR48513.1"/>
    </source>
</evidence>
<keyword evidence="1" id="KW-0472">Membrane</keyword>